<evidence type="ECO:0000313" key="3">
    <source>
        <dbReference type="Proteomes" id="UP000703661"/>
    </source>
</evidence>
<comment type="caution">
    <text evidence="2">The sequence shown here is derived from an EMBL/GenBank/DDBJ whole genome shotgun (WGS) entry which is preliminary data.</text>
</comment>
<dbReference type="EMBL" id="JAAAID010003526">
    <property type="protein sequence ID" value="KAF9997365.1"/>
    <property type="molecule type" value="Genomic_DNA"/>
</dbReference>
<evidence type="ECO:0000313" key="2">
    <source>
        <dbReference type="EMBL" id="KAF9997365.1"/>
    </source>
</evidence>
<dbReference type="InterPro" id="IPR001646">
    <property type="entry name" value="5peptide_repeat"/>
</dbReference>
<proteinExistence type="predicted"/>
<gene>
    <name evidence="2" type="ORF">BGZ80_007023</name>
</gene>
<accession>A0A9P6MG59</accession>
<protein>
    <recommendedName>
        <fullName evidence="4">NACHT domain-containing protein</fullName>
    </recommendedName>
</protein>
<name>A0A9P6MG59_9FUNG</name>
<dbReference type="InterPro" id="IPR025662">
    <property type="entry name" value="Sigma_54_int_dom_ATP-bd_1"/>
</dbReference>
<evidence type="ECO:0008006" key="4">
    <source>
        <dbReference type="Google" id="ProtNLM"/>
    </source>
</evidence>
<feature type="compositionally biased region" description="Polar residues" evidence="1">
    <location>
        <begin position="466"/>
        <end position="482"/>
    </location>
</feature>
<feature type="non-terminal residue" evidence="2">
    <location>
        <position position="594"/>
    </location>
</feature>
<dbReference type="SUPFAM" id="SSF141571">
    <property type="entry name" value="Pentapeptide repeat-like"/>
    <property type="match status" value="1"/>
</dbReference>
<dbReference type="PROSITE" id="PS00675">
    <property type="entry name" value="SIGMA54_INTERACT_1"/>
    <property type="match status" value="1"/>
</dbReference>
<dbReference type="Proteomes" id="UP000703661">
    <property type="component" value="Unassembled WGS sequence"/>
</dbReference>
<feature type="region of interest" description="Disordered" evidence="1">
    <location>
        <begin position="455"/>
        <end position="494"/>
    </location>
</feature>
<sequence length="594" mass="67390">LAESSKDIIDGPTQELLQEAQTNSSSFKGTMVPGHENDISALHPIMVSLPPMESPLLDCVQNKIDVEASLRQLKRERLKDRSEDVYISPRAKATPKATDHFDLTAKAQEFLASDRKVFLILGDSGAGKSIFNRNLEISLWEKYETNGRIPLFIHLPEIDKPEQDLIDKHLRKVKFTEAQILELKAHREFIMICDGYDESQQTRNLYMSNQLNRPGGWRVQMVISCRTEYTGVDYKQCFEPSDRNSSGKAELLQEAIIVSFNKDQIQSYVERYVLSKKPSWSSEDYQQALKRIPNLQDLVKNPFLLKLALEVLPQLLGNNSNYSATRITRIELYDEFVTQWVERGKKRLTEMELSPSDKSAFKQLSGSGFLKRGITYLKELVAAIYEHQNGSPVVRYSEYDDQRTWKEAFFGDRDGSQLLREVIPLTRNGDQYRFTHKSLLEYGLSLAVFGPSKHNEETEAMPSVSRRGSTSSVLSFESPSTERTGDGDDQSLLDSPLGKRNLVGELSVLQFLTERVQQEPVFKGQLHSVIERSKTDKRVRTAAANAITILVRAGVQFINTDLRKIQIPGADLSFGVFDSAQLEGADLRKVNLRN</sequence>
<keyword evidence="3" id="KW-1185">Reference proteome</keyword>
<reference evidence="2" key="1">
    <citation type="journal article" date="2020" name="Fungal Divers.">
        <title>Resolving the Mortierellaceae phylogeny through synthesis of multi-gene phylogenetics and phylogenomics.</title>
        <authorList>
            <person name="Vandepol N."/>
            <person name="Liber J."/>
            <person name="Desiro A."/>
            <person name="Na H."/>
            <person name="Kennedy M."/>
            <person name="Barry K."/>
            <person name="Grigoriev I.V."/>
            <person name="Miller A.N."/>
            <person name="O'Donnell K."/>
            <person name="Stajich J.E."/>
            <person name="Bonito G."/>
        </authorList>
    </citation>
    <scope>NUCLEOTIDE SEQUENCE</scope>
    <source>
        <strain evidence="2">NRRL 2769</strain>
    </source>
</reference>
<feature type="non-terminal residue" evidence="2">
    <location>
        <position position="1"/>
    </location>
</feature>
<dbReference type="Gene3D" id="3.40.50.300">
    <property type="entry name" value="P-loop containing nucleotide triphosphate hydrolases"/>
    <property type="match status" value="1"/>
</dbReference>
<evidence type="ECO:0000256" key="1">
    <source>
        <dbReference type="SAM" id="MobiDB-lite"/>
    </source>
</evidence>
<dbReference type="InterPro" id="IPR027417">
    <property type="entry name" value="P-loop_NTPase"/>
</dbReference>
<organism evidence="2 3">
    <name type="scientific">Entomortierella chlamydospora</name>
    <dbReference type="NCBI Taxonomy" id="101097"/>
    <lineage>
        <taxon>Eukaryota</taxon>
        <taxon>Fungi</taxon>
        <taxon>Fungi incertae sedis</taxon>
        <taxon>Mucoromycota</taxon>
        <taxon>Mortierellomycotina</taxon>
        <taxon>Mortierellomycetes</taxon>
        <taxon>Mortierellales</taxon>
        <taxon>Mortierellaceae</taxon>
        <taxon>Entomortierella</taxon>
    </lineage>
</organism>
<dbReference type="Pfam" id="PF00805">
    <property type="entry name" value="Pentapeptide"/>
    <property type="match status" value="1"/>
</dbReference>
<dbReference type="AlphaFoldDB" id="A0A9P6MG59"/>